<keyword evidence="19" id="KW-1185">Reference proteome</keyword>
<evidence type="ECO:0000256" key="1">
    <source>
        <dbReference type="ARBA" id="ARBA00004370"/>
    </source>
</evidence>
<comment type="subcellular location">
    <subcellularLocation>
        <location evidence="1">Membrane</location>
    </subcellularLocation>
</comment>
<feature type="signal peptide" evidence="14">
    <location>
        <begin position="1"/>
        <end position="20"/>
    </location>
</feature>
<evidence type="ECO:0000256" key="14">
    <source>
        <dbReference type="SAM" id="SignalP"/>
    </source>
</evidence>
<keyword evidence="5 13" id="KW-0812">Transmembrane</keyword>
<evidence type="ECO:0000313" key="19">
    <source>
        <dbReference type="Proteomes" id="UP000017559"/>
    </source>
</evidence>
<dbReference type="Gene3D" id="2.60.40.1210">
    <property type="entry name" value="Cellobiose dehydrogenase, cytochrome domain"/>
    <property type="match status" value="1"/>
</dbReference>
<dbReference type="CDD" id="cd08760">
    <property type="entry name" value="Cyt_b561_FRRS1_like"/>
    <property type="match status" value="1"/>
</dbReference>
<accession>V2WS63</accession>
<keyword evidence="3 11" id="KW-0489">Methyltransferase</keyword>
<feature type="transmembrane region" description="Helical" evidence="13">
    <location>
        <begin position="219"/>
        <end position="244"/>
    </location>
</feature>
<feature type="transmembrane region" description="Helical" evidence="13">
    <location>
        <begin position="256"/>
        <end position="275"/>
    </location>
</feature>
<dbReference type="SMART" id="SM00664">
    <property type="entry name" value="DoH"/>
    <property type="match status" value="1"/>
</dbReference>
<evidence type="ECO:0000256" key="13">
    <source>
        <dbReference type="SAM" id="Phobius"/>
    </source>
</evidence>
<evidence type="ECO:0000256" key="9">
    <source>
        <dbReference type="ARBA" id="ARBA00022989"/>
    </source>
</evidence>
<dbReference type="EMBL" id="AWSO01001557">
    <property type="protein sequence ID" value="ESK83386.1"/>
    <property type="molecule type" value="Genomic_DNA"/>
</dbReference>
<keyword evidence="7 11" id="KW-0862">Zinc</keyword>
<dbReference type="GO" id="GO:0032259">
    <property type="term" value="P:methylation"/>
    <property type="evidence" value="ECO:0007669"/>
    <property type="project" value="UniProtKB-KW"/>
</dbReference>
<sequence>MTSVLVLALSIFSLGSGAAGVHYNRLGLVSRQNRAVTGDSYCSFKLCVNATVSGSTVQYELTPKDGSATPGWMAIGFGRSMIGSPMVVLWSNADGTVTLSQREADGYTEPKVVQEPDRVASLVQGSSSVANGNIKFSFTIPSDGKASQSIIWAWGDANPGSSNIDATIQQHRSMGSAQLNLAKDLSSTSPSTGSGSNGGNSNSGSSQHEQPLLPYQKLIVAHAIFCVVGFLLLLPVGALLARYLRTFTDVWFKGHWIIQFALAGPPIVVGIAMGIQAVVKAGVKHLDDGHKKWGIALFILYLVQCALGAFIHFIKPSKPGRPPQNYIHAVLGLLIIALALYQVRTGYADEWPKATGREDIPGANAVWITWAVLLPILYAAGLAFLPKQYRQEGAKRRTAGGDMDYEDDIRMIFRLFTTMSITLLDGGFGTTLEQIFHLNVSHRPLWSTKAVVDSPDVIVQAHLAFLRAGTRMLSTATYQSSYMEFERAGIHNRDTAKEIMRKSVELACQAREMFITEQQDQVGEQDIGIAFVMGPFGAGLDPPQEWEAVYPPPYGPIDNVPGSASRRNAFREGERELEDRSIEALTDFHRGRLEMFLEDDVGRKVWKKVDCFAFETIPLVREVKAIRRAVGKAFKGREDLAKPWWISSIFPGGKVPEMDLRSGNGEERLSVRDLVRAELTGDYPLPRGIGLNCTPLDSVPGLVNNFEREVCRLRDEGALTNPLWLIVYPNAGDVYDTVADKWVDDADDHVRGERMSSWAKDLSDVVRTAQVSGVWDRILVGGCCRTHPGHIDRLEKAL</sequence>
<dbReference type="SUPFAM" id="SSF49344">
    <property type="entry name" value="CBD9-like"/>
    <property type="match status" value="1"/>
</dbReference>
<feature type="compositionally biased region" description="Low complexity" evidence="12">
    <location>
        <begin position="186"/>
        <end position="206"/>
    </location>
</feature>
<evidence type="ECO:0000256" key="8">
    <source>
        <dbReference type="ARBA" id="ARBA00022982"/>
    </source>
</evidence>
<evidence type="ECO:0000259" key="15">
    <source>
        <dbReference type="PROSITE" id="PS50836"/>
    </source>
</evidence>
<comment type="caution">
    <text evidence="18">The sequence shown here is derived from an EMBL/GenBank/DDBJ whole genome shotgun (WGS) entry which is preliminary data.</text>
</comment>
<dbReference type="PANTHER" id="PTHR46015:SF1">
    <property type="entry name" value="HOMOCYSTEINE S-METHYLTRANSFERASE-LIKE ISOFORM 1"/>
    <property type="match status" value="1"/>
</dbReference>
<feature type="transmembrane region" description="Helical" evidence="13">
    <location>
        <begin position="364"/>
        <end position="385"/>
    </location>
</feature>
<protein>
    <submittedName>
        <fullName evidence="18">CBD9-like protein</fullName>
    </submittedName>
</protein>
<dbReference type="InterPro" id="IPR005018">
    <property type="entry name" value="DOMON_domain"/>
</dbReference>
<dbReference type="GO" id="GO:0033528">
    <property type="term" value="P:S-methylmethionine cycle"/>
    <property type="evidence" value="ECO:0007669"/>
    <property type="project" value="TreeGrafter"/>
</dbReference>
<dbReference type="PROSITE" id="PS50836">
    <property type="entry name" value="DOMON"/>
    <property type="match status" value="1"/>
</dbReference>
<dbReference type="SMART" id="SM00665">
    <property type="entry name" value="B561"/>
    <property type="match status" value="1"/>
</dbReference>
<dbReference type="AlphaFoldDB" id="V2WS63"/>
<dbReference type="PROSITE" id="PS50939">
    <property type="entry name" value="CYTOCHROME_B561"/>
    <property type="match status" value="1"/>
</dbReference>
<evidence type="ECO:0000256" key="2">
    <source>
        <dbReference type="ARBA" id="ARBA00022448"/>
    </source>
</evidence>
<evidence type="ECO:0000256" key="3">
    <source>
        <dbReference type="ARBA" id="ARBA00022603"/>
    </source>
</evidence>
<dbReference type="Gene3D" id="1.20.120.1770">
    <property type="match status" value="1"/>
</dbReference>
<dbReference type="Pfam" id="PF03188">
    <property type="entry name" value="Cytochrom_B561"/>
    <property type="match status" value="1"/>
</dbReference>
<dbReference type="InterPro" id="IPR036589">
    <property type="entry name" value="HCY_dom_sf"/>
</dbReference>
<proteinExistence type="predicted"/>
<organism evidence="18 19">
    <name type="scientific">Moniliophthora roreri (strain MCA 2997)</name>
    <name type="common">Cocoa frosty pod rot fungus</name>
    <name type="synonym">Crinipellis roreri</name>
    <dbReference type="NCBI Taxonomy" id="1381753"/>
    <lineage>
        <taxon>Eukaryota</taxon>
        <taxon>Fungi</taxon>
        <taxon>Dikarya</taxon>
        <taxon>Basidiomycota</taxon>
        <taxon>Agaricomycotina</taxon>
        <taxon>Agaricomycetes</taxon>
        <taxon>Agaricomycetidae</taxon>
        <taxon>Agaricales</taxon>
        <taxon>Marasmiineae</taxon>
        <taxon>Marasmiaceae</taxon>
        <taxon>Moniliophthora</taxon>
    </lineage>
</organism>
<dbReference type="CDD" id="cd09630">
    <property type="entry name" value="CDH_like_cytochrome"/>
    <property type="match status" value="1"/>
</dbReference>
<evidence type="ECO:0000259" key="16">
    <source>
        <dbReference type="PROSITE" id="PS50939"/>
    </source>
</evidence>
<keyword evidence="8" id="KW-0249">Electron transport</keyword>
<evidence type="ECO:0000256" key="11">
    <source>
        <dbReference type="PROSITE-ProRule" id="PRU00333"/>
    </source>
</evidence>
<dbReference type="InterPro" id="IPR051486">
    <property type="entry name" value="Hcy_S-methyltransferase"/>
</dbReference>
<evidence type="ECO:0000256" key="4">
    <source>
        <dbReference type="ARBA" id="ARBA00022679"/>
    </source>
</evidence>
<evidence type="ECO:0000256" key="10">
    <source>
        <dbReference type="ARBA" id="ARBA00023136"/>
    </source>
</evidence>
<dbReference type="PANTHER" id="PTHR46015">
    <property type="entry name" value="ZGC:172121"/>
    <property type="match status" value="1"/>
</dbReference>
<feature type="transmembrane region" description="Helical" evidence="13">
    <location>
        <begin position="295"/>
        <end position="314"/>
    </location>
</feature>
<reference evidence="18 19" key="1">
    <citation type="journal article" date="2014" name="BMC Genomics">
        <title>Genome and secretome analysis of the hemibiotrophic fungal pathogen, Moniliophthora roreri, which causes frosty pod rot disease of cacao: mechanisms of the biotrophic and necrotrophic phases.</title>
        <authorList>
            <person name="Meinhardt L.W."/>
            <person name="Costa G.G.L."/>
            <person name="Thomazella D.P.T."/>
            <person name="Teixeira P.J.P.L."/>
            <person name="Carazzolle M.F."/>
            <person name="Schuster S.C."/>
            <person name="Carlson J.E."/>
            <person name="Guiltinan M.J."/>
            <person name="Mieczkowski P."/>
            <person name="Farmer A."/>
            <person name="Ramaraj T."/>
            <person name="Crozier J."/>
            <person name="Davis R.E."/>
            <person name="Shao J."/>
            <person name="Melnick R.L."/>
            <person name="Pereira G.A.G."/>
            <person name="Bailey B.A."/>
        </authorList>
    </citation>
    <scope>NUCLEOTIDE SEQUENCE [LARGE SCALE GENOMIC DNA]</scope>
    <source>
        <strain evidence="18 19">MCA 2997</strain>
    </source>
</reference>
<feature type="transmembrane region" description="Helical" evidence="13">
    <location>
        <begin position="326"/>
        <end position="344"/>
    </location>
</feature>
<keyword evidence="10 13" id="KW-0472">Membrane</keyword>
<keyword evidence="4 11" id="KW-0808">Transferase</keyword>
<dbReference type="SUPFAM" id="SSF82282">
    <property type="entry name" value="Homocysteine S-methyltransferase"/>
    <property type="match status" value="1"/>
</dbReference>
<keyword evidence="2" id="KW-0813">Transport</keyword>
<dbReference type="InterPro" id="IPR015920">
    <property type="entry name" value="Cellobiose_DH-like_cyt"/>
</dbReference>
<dbReference type="PROSITE" id="PS50970">
    <property type="entry name" value="HCY"/>
    <property type="match status" value="1"/>
</dbReference>
<evidence type="ECO:0000256" key="12">
    <source>
        <dbReference type="SAM" id="MobiDB-lite"/>
    </source>
</evidence>
<feature type="binding site" evidence="11">
    <location>
        <position position="783"/>
    </location>
    <ligand>
        <name>Zn(2+)</name>
        <dbReference type="ChEBI" id="CHEBI:29105"/>
    </ligand>
</feature>
<feature type="domain" description="Cytochrome b561" evidence="16">
    <location>
        <begin position="176"/>
        <end position="387"/>
    </location>
</feature>
<dbReference type="STRING" id="1381753.V2WS63"/>
<evidence type="ECO:0000259" key="17">
    <source>
        <dbReference type="PROSITE" id="PS50970"/>
    </source>
</evidence>
<keyword evidence="6 11" id="KW-0479">Metal-binding</keyword>
<feature type="region of interest" description="Disordered" evidence="12">
    <location>
        <begin position="184"/>
        <end position="208"/>
    </location>
</feature>
<dbReference type="GO" id="GO:0009086">
    <property type="term" value="P:methionine biosynthetic process"/>
    <property type="evidence" value="ECO:0007669"/>
    <property type="project" value="TreeGrafter"/>
</dbReference>
<keyword evidence="14" id="KW-0732">Signal</keyword>
<dbReference type="GO" id="GO:0046872">
    <property type="term" value="F:metal ion binding"/>
    <property type="evidence" value="ECO:0007669"/>
    <property type="project" value="UniProtKB-KW"/>
</dbReference>
<evidence type="ECO:0000313" key="18">
    <source>
        <dbReference type="EMBL" id="ESK83386.1"/>
    </source>
</evidence>
<dbReference type="OrthoDB" id="261426at2759"/>
<feature type="domain" description="Hcy-binding" evidence="17">
    <location>
        <begin position="410"/>
        <end position="798"/>
    </location>
</feature>
<name>V2WS63_MONRO</name>
<dbReference type="Proteomes" id="UP000017559">
    <property type="component" value="Unassembled WGS sequence"/>
</dbReference>
<dbReference type="Pfam" id="PF02574">
    <property type="entry name" value="S-methyl_trans"/>
    <property type="match status" value="1"/>
</dbReference>
<evidence type="ECO:0000256" key="7">
    <source>
        <dbReference type="ARBA" id="ARBA00022833"/>
    </source>
</evidence>
<dbReference type="InterPro" id="IPR006593">
    <property type="entry name" value="Cyt_b561/ferric_Rdtase_TM"/>
</dbReference>
<dbReference type="GO" id="GO:0008898">
    <property type="term" value="F:S-adenosylmethionine-homocysteine S-methyltransferase activity"/>
    <property type="evidence" value="ECO:0007669"/>
    <property type="project" value="TreeGrafter"/>
</dbReference>
<feature type="domain" description="DOMON" evidence="15">
    <location>
        <begin position="42"/>
        <end position="155"/>
    </location>
</feature>
<feature type="binding site" evidence="11">
    <location>
        <position position="784"/>
    </location>
    <ligand>
        <name>Zn(2+)</name>
        <dbReference type="ChEBI" id="CHEBI:29105"/>
    </ligand>
</feature>
<evidence type="ECO:0000256" key="6">
    <source>
        <dbReference type="ARBA" id="ARBA00022723"/>
    </source>
</evidence>
<dbReference type="Gene3D" id="3.20.20.330">
    <property type="entry name" value="Homocysteine-binding-like domain"/>
    <property type="match status" value="1"/>
</dbReference>
<dbReference type="InterPro" id="IPR003726">
    <property type="entry name" value="HCY_dom"/>
</dbReference>
<comment type="cofactor">
    <cofactor evidence="11">
        <name>Zn(2+)</name>
        <dbReference type="ChEBI" id="CHEBI:29105"/>
    </cofactor>
</comment>
<evidence type="ECO:0000256" key="5">
    <source>
        <dbReference type="ARBA" id="ARBA00022692"/>
    </source>
</evidence>
<dbReference type="GO" id="GO:0016020">
    <property type="term" value="C:membrane"/>
    <property type="evidence" value="ECO:0007669"/>
    <property type="project" value="UniProtKB-SubCell"/>
</dbReference>
<dbReference type="Pfam" id="PF16010">
    <property type="entry name" value="CDH-cyt"/>
    <property type="match status" value="1"/>
</dbReference>
<dbReference type="HOGENOM" id="CLU_352351_0_0_1"/>
<dbReference type="KEGG" id="mrr:Moror_15637"/>
<feature type="chain" id="PRO_5004713107" evidence="14">
    <location>
        <begin position="21"/>
        <end position="798"/>
    </location>
</feature>
<gene>
    <name evidence="18" type="ORF">Moror_15637</name>
</gene>
<feature type="binding site" evidence="11">
    <location>
        <position position="693"/>
    </location>
    <ligand>
        <name>Zn(2+)</name>
        <dbReference type="ChEBI" id="CHEBI:29105"/>
    </ligand>
</feature>
<keyword evidence="9 13" id="KW-1133">Transmembrane helix</keyword>